<dbReference type="AlphaFoldDB" id="A0A1L3FD83"/>
<keyword evidence="1" id="KW-0732">Signal</keyword>
<organism evidence="2 3">
    <name type="scientific">Bradyrhizobium japonicum</name>
    <dbReference type="NCBI Taxonomy" id="375"/>
    <lineage>
        <taxon>Bacteria</taxon>
        <taxon>Pseudomonadati</taxon>
        <taxon>Pseudomonadota</taxon>
        <taxon>Alphaproteobacteria</taxon>
        <taxon>Hyphomicrobiales</taxon>
        <taxon>Nitrobacteraceae</taxon>
        <taxon>Bradyrhizobium</taxon>
    </lineage>
</organism>
<feature type="chain" id="PRO_5012679186" evidence="1">
    <location>
        <begin position="28"/>
        <end position="149"/>
    </location>
</feature>
<dbReference type="EMBL" id="CP017637">
    <property type="protein sequence ID" value="APG11251.1"/>
    <property type="molecule type" value="Genomic_DNA"/>
</dbReference>
<accession>A0A1L3FD83</accession>
<dbReference type="RefSeq" id="WP_071912938.1">
    <property type="nucleotide sequence ID" value="NZ_CP017637.1"/>
</dbReference>
<sequence length="149" mass="15944">MMSRSYGALFASLSAAALLLSANDGFARPGATATAAHGMAAAPSGAIARPQIGPGARFRGRNTPWVYWPGGGGFYDNAGYNQPFVDAGQPASTDVRYTYTYDVPWDWTHRFPPNVVPSDRPYVPSCPTEQVTVPGRGGAEHTVNIMRCY</sequence>
<feature type="signal peptide" evidence="1">
    <location>
        <begin position="1"/>
        <end position="27"/>
    </location>
</feature>
<evidence type="ECO:0000313" key="2">
    <source>
        <dbReference type="EMBL" id="APG11251.1"/>
    </source>
</evidence>
<gene>
    <name evidence="2" type="ORF">BKD09_23240</name>
</gene>
<proteinExistence type="predicted"/>
<evidence type="ECO:0000256" key="1">
    <source>
        <dbReference type="SAM" id="SignalP"/>
    </source>
</evidence>
<dbReference type="Proteomes" id="UP000181962">
    <property type="component" value="Chromosome"/>
</dbReference>
<name>A0A1L3FD83_BRAJP</name>
<protein>
    <submittedName>
        <fullName evidence="2">Uncharacterized protein</fullName>
    </submittedName>
</protein>
<evidence type="ECO:0000313" key="3">
    <source>
        <dbReference type="Proteomes" id="UP000181962"/>
    </source>
</evidence>
<reference evidence="2 3" key="1">
    <citation type="submission" date="2016-11" db="EMBL/GenBank/DDBJ databases">
        <title>Complete Genome Sequence of Bradyrhizobium sp. strain J5, an isolated from soybean nodule in Hokkaido.</title>
        <authorList>
            <person name="Kanehara K."/>
        </authorList>
    </citation>
    <scope>NUCLEOTIDE SEQUENCE [LARGE SCALE GENOMIC DNA]</scope>
    <source>
        <strain evidence="2 3">J5</strain>
    </source>
</reference>